<dbReference type="SMART" id="SM00119">
    <property type="entry name" value="HECTc"/>
    <property type="match status" value="1"/>
</dbReference>
<name>A0A8C4ZY82_GADMO</name>
<dbReference type="PROSITE" id="PS50020">
    <property type="entry name" value="WW_DOMAIN_2"/>
    <property type="match status" value="3"/>
</dbReference>
<dbReference type="InterPro" id="IPR024928">
    <property type="entry name" value="E3_ub_ligase_SMURF1"/>
</dbReference>
<dbReference type="CDD" id="cd00201">
    <property type="entry name" value="WW"/>
    <property type="match status" value="3"/>
</dbReference>
<dbReference type="GO" id="GO:0016567">
    <property type="term" value="P:protein ubiquitination"/>
    <property type="evidence" value="ECO:0007669"/>
    <property type="project" value="UniProtKB-UniPathway"/>
</dbReference>
<dbReference type="OMA" id="GWGMQIA"/>
<dbReference type="PROSITE" id="PS01159">
    <property type="entry name" value="WW_DOMAIN_1"/>
    <property type="match status" value="2"/>
</dbReference>
<evidence type="ECO:0000256" key="7">
    <source>
        <dbReference type="SAM" id="MobiDB-lite"/>
    </source>
</evidence>
<dbReference type="PANTHER" id="PTHR11254:SF282">
    <property type="entry name" value="E3 UBIQUITIN-PROTEIN LIGASE NEDD4"/>
    <property type="match status" value="1"/>
</dbReference>
<dbReference type="EC" id="2.3.2.26" evidence="3"/>
<evidence type="ECO:0000256" key="3">
    <source>
        <dbReference type="ARBA" id="ARBA00012485"/>
    </source>
</evidence>
<dbReference type="Gene3D" id="3.30.2410.10">
    <property type="entry name" value="Hect, E3 ligase catalytic domain"/>
    <property type="match status" value="1"/>
</dbReference>
<dbReference type="SUPFAM" id="SSF51045">
    <property type="entry name" value="WW domain"/>
    <property type="match status" value="3"/>
</dbReference>
<dbReference type="Pfam" id="PF00397">
    <property type="entry name" value="WW"/>
    <property type="match status" value="3"/>
</dbReference>
<dbReference type="GO" id="GO:0031623">
    <property type="term" value="P:receptor internalization"/>
    <property type="evidence" value="ECO:0007669"/>
    <property type="project" value="TreeGrafter"/>
</dbReference>
<dbReference type="SMART" id="SM00456">
    <property type="entry name" value="WW"/>
    <property type="match status" value="3"/>
</dbReference>
<dbReference type="GeneTree" id="ENSGT00940000158905"/>
<protein>
    <recommendedName>
        <fullName evidence="3">HECT-type E3 ubiquitin transferase</fullName>
        <ecNumber evidence="3">2.3.2.26</ecNumber>
    </recommendedName>
</protein>
<dbReference type="InterPro" id="IPR035983">
    <property type="entry name" value="Hect_E3_ubiquitin_ligase"/>
</dbReference>
<proteinExistence type="predicted"/>
<comment type="catalytic activity">
    <reaction evidence="1">
        <text>S-ubiquitinyl-[E2 ubiquitin-conjugating enzyme]-L-cysteine + [acceptor protein]-L-lysine = [E2 ubiquitin-conjugating enzyme]-L-cysteine + N(6)-ubiquitinyl-[acceptor protein]-L-lysine.</text>
        <dbReference type="EC" id="2.3.2.26"/>
    </reaction>
</comment>
<feature type="domain" description="HECT" evidence="9">
    <location>
        <begin position="394"/>
        <end position="716"/>
    </location>
</feature>
<dbReference type="GO" id="GO:0005737">
    <property type="term" value="C:cytoplasm"/>
    <property type="evidence" value="ECO:0007669"/>
    <property type="project" value="UniProtKB-SubCell"/>
</dbReference>
<evidence type="ECO:0000259" key="8">
    <source>
        <dbReference type="PROSITE" id="PS50020"/>
    </source>
</evidence>
<dbReference type="InterPro" id="IPR050409">
    <property type="entry name" value="E3_ubiq-protein_ligase"/>
</dbReference>
<dbReference type="Gene3D" id="2.60.40.150">
    <property type="entry name" value="C2 domain"/>
    <property type="match status" value="1"/>
</dbReference>
<dbReference type="AlphaFoldDB" id="A0A8C4ZY82"/>
<evidence type="ECO:0000313" key="11">
    <source>
        <dbReference type="Proteomes" id="UP000694546"/>
    </source>
</evidence>
<dbReference type="InterPro" id="IPR001202">
    <property type="entry name" value="WW_dom"/>
</dbReference>
<dbReference type="GO" id="GO:0048814">
    <property type="term" value="P:regulation of dendrite morphogenesis"/>
    <property type="evidence" value="ECO:0007669"/>
    <property type="project" value="TreeGrafter"/>
</dbReference>
<dbReference type="Gene3D" id="3.90.1750.10">
    <property type="entry name" value="Hect, E3 ligase catalytic domains"/>
    <property type="match status" value="1"/>
</dbReference>
<dbReference type="SUPFAM" id="SSF56204">
    <property type="entry name" value="Hect, E3 ligase catalytic domain"/>
    <property type="match status" value="1"/>
</dbReference>
<comment type="pathway">
    <text evidence="2">Protein modification; protein ubiquitination.</text>
</comment>
<gene>
    <name evidence="10" type="primary">NEDD4</name>
</gene>
<feature type="region of interest" description="Disordered" evidence="7">
    <location>
        <begin position="1"/>
        <end position="31"/>
    </location>
</feature>
<dbReference type="Gene3D" id="2.20.70.10">
    <property type="match status" value="2"/>
</dbReference>
<keyword evidence="11" id="KW-1185">Reference proteome</keyword>
<evidence type="ECO:0000256" key="4">
    <source>
        <dbReference type="ARBA" id="ARBA00022679"/>
    </source>
</evidence>
<evidence type="ECO:0000256" key="2">
    <source>
        <dbReference type="ARBA" id="ARBA00004906"/>
    </source>
</evidence>
<keyword evidence="5 6" id="KW-0833">Ubl conjugation pathway</keyword>
<dbReference type="PROSITE" id="PS50237">
    <property type="entry name" value="HECT"/>
    <property type="match status" value="1"/>
</dbReference>
<dbReference type="Pfam" id="PF00632">
    <property type="entry name" value="HECT"/>
    <property type="match status" value="1"/>
</dbReference>
<dbReference type="GO" id="GO:0032801">
    <property type="term" value="P:receptor catabolic process"/>
    <property type="evidence" value="ECO:0007669"/>
    <property type="project" value="TreeGrafter"/>
</dbReference>
<reference evidence="10" key="1">
    <citation type="submission" date="2025-08" db="UniProtKB">
        <authorList>
            <consortium name="Ensembl"/>
        </authorList>
    </citation>
    <scope>IDENTIFICATION</scope>
</reference>
<evidence type="ECO:0000256" key="6">
    <source>
        <dbReference type="PROSITE-ProRule" id="PRU00104"/>
    </source>
</evidence>
<evidence type="ECO:0000259" key="9">
    <source>
        <dbReference type="PROSITE" id="PS50237"/>
    </source>
</evidence>
<dbReference type="PIRSF" id="PIRSF001569">
    <property type="entry name" value="E3_ub_ligase_SMURF1"/>
    <property type="match status" value="1"/>
</dbReference>
<evidence type="ECO:0000256" key="5">
    <source>
        <dbReference type="ARBA" id="ARBA00022786"/>
    </source>
</evidence>
<keyword evidence="4" id="KW-0808">Transferase</keyword>
<feature type="active site" description="Glycyl thioester intermediate" evidence="6">
    <location>
        <position position="684"/>
    </location>
</feature>
<dbReference type="Ensembl" id="ENSGMOT00000049518.1">
    <property type="protein sequence ID" value="ENSGMOP00000024066.1"/>
    <property type="gene ID" value="ENSGMOG00000002540.2"/>
</dbReference>
<dbReference type="InterPro" id="IPR036020">
    <property type="entry name" value="WW_dom_sf"/>
</dbReference>
<feature type="domain" description="WW" evidence="8">
    <location>
        <begin position="95"/>
        <end position="128"/>
    </location>
</feature>
<feature type="domain" description="WW" evidence="8">
    <location>
        <begin position="218"/>
        <end position="246"/>
    </location>
</feature>
<dbReference type="GO" id="GO:0061630">
    <property type="term" value="F:ubiquitin protein ligase activity"/>
    <property type="evidence" value="ECO:0007669"/>
    <property type="project" value="UniProtKB-EC"/>
</dbReference>
<dbReference type="InterPro" id="IPR035892">
    <property type="entry name" value="C2_domain_sf"/>
</dbReference>
<organism evidence="10 11">
    <name type="scientific">Gadus morhua</name>
    <name type="common">Atlantic cod</name>
    <dbReference type="NCBI Taxonomy" id="8049"/>
    <lineage>
        <taxon>Eukaryota</taxon>
        <taxon>Metazoa</taxon>
        <taxon>Chordata</taxon>
        <taxon>Craniata</taxon>
        <taxon>Vertebrata</taxon>
        <taxon>Euteleostomi</taxon>
        <taxon>Actinopterygii</taxon>
        <taxon>Neopterygii</taxon>
        <taxon>Teleostei</taxon>
        <taxon>Neoteleostei</taxon>
        <taxon>Acanthomorphata</taxon>
        <taxon>Zeiogadaria</taxon>
        <taxon>Gadariae</taxon>
        <taxon>Gadiformes</taxon>
        <taxon>Gadoidei</taxon>
        <taxon>Gadidae</taxon>
        <taxon>Gadus</taxon>
    </lineage>
</organism>
<dbReference type="GO" id="GO:0006511">
    <property type="term" value="P:ubiquitin-dependent protein catabolic process"/>
    <property type="evidence" value="ECO:0007669"/>
    <property type="project" value="TreeGrafter"/>
</dbReference>
<dbReference type="CDD" id="cd00078">
    <property type="entry name" value="HECTc"/>
    <property type="match status" value="1"/>
</dbReference>
<dbReference type="UniPathway" id="UPA00143"/>
<accession>A0A8C4ZY82</accession>
<feature type="region of interest" description="Disordered" evidence="7">
    <location>
        <begin position="190"/>
        <end position="212"/>
    </location>
</feature>
<evidence type="ECO:0000313" key="10">
    <source>
        <dbReference type="Ensembl" id="ENSGMOP00000024066.1"/>
    </source>
</evidence>
<feature type="domain" description="WW" evidence="8">
    <location>
        <begin position="302"/>
        <end position="335"/>
    </location>
</feature>
<sequence>MKTRDDFLGQVDIPLQQIPVENPNEERPYTSKDFLLHPRSHKSRVKGHLRLKMTYLPRTPGSEEEHADQPENMDPGWEFLEGQDMSGAGHQHLVPAMPPGWEERQDNLGRTYYVNHESRTTQWHRPTVGSSLRGRAFISGPEAQLLNNLFQNRFFNLSSDQLERLIPIVWSKIVSFCQVTSEAAAQNALPLSPSAGQPGAPEGSPLNSPGPERAYECGFMPAGWEVRSAPSGRPFFINHNTKTTTWVSNTALNYSLAERVEHSIKLPRGLYHYDVLVFQEDPRLKIPVQMRRRVSLDPTDLGPLPPGWEERVHSDGRIFYIDHNTRTTQWEDPRLQSSAITGPAVPYSRDYKQKYDYFRKKLKKPADIPNRFEMKLRRSAVLEDSYRRILSVKRADFLKARLWVEFEGEKGLDYGGVAREWFFLISKEMFNPYYGLFEYSATDNYTLQVNPNSGLCNEDHLSYFKFIGRVAGMAVYHGKLLDAFFIRPFYKMMLQKPITLHDMESVDSEYFNSLKWILENDPADLDLRFTIDEELFGQVGTGSTAACSDALKDHVEQAVRLMNSSSSSPLQGFYELIPQDLVKIFDENELELLMCGLGDVDVNDWRANTKYKTGYCPTQPLIQWFWKTVLLMDAEKRIRLLQFVTGTSRVPMNGFAELYGSNGPQLFTIEQWGTRDKLPRAHTCFNRLDLPPYESFEELREKLHIAIENAQGFDGVD</sequence>
<reference evidence="10" key="2">
    <citation type="submission" date="2025-09" db="UniProtKB">
        <authorList>
            <consortium name="Ensembl"/>
        </authorList>
    </citation>
    <scope>IDENTIFICATION</scope>
</reference>
<dbReference type="GO" id="GO:0019871">
    <property type="term" value="F:sodium channel inhibitor activity"/>
    <property type="evidence" value="ECO:0007669"/>
    <property type="project" value="TreeGrafter"/>
</dbReference>
<dbReference type="Gene3D" id="3.30.2160.10">
    <property type="entry name" value="Hect, E3 ligase catalytic domain"/>
    <property type="match status" value="1"/>
</dbReference>
<dbReference type="Proteomes" id="UP000694546">
    <property type="component" value="Chromosome 14"/>
</dbReference>
<evidence type="ECO:0000256" key="1">
    <source>
        <dbReference type="ARBA" id="ARBA00000885"/>
    </source>
</evidence>
<dbReference type="PANTHER" id="PTHR11254">
    <property type="entry name" value="HECT DOMAIN UBIQUITIN-PROTEIN LIGASE"/>
    <property type="match status" value="1"/>
</dbReference>
<dbReference type="GO" id="GO:0007528">
    <property type="term" value="P:neuromuscular junction development"/>
    <property type="evidence" value="ECO:0007669"/>
    <property type="project" value="TreeGrafter"/>
</dbReference>
<dbReference type="InterPro" id="IPR000569">
    <property type="entry name" value="HECT_dom"/>
</dbReference>